<dbReference type="Gene3D" id="3.30.1340.10">
    <property type="entry name" value="HPr-like"/>
    <property type="match status" value="1"/>
</dbReference>
<proteinExistence type="predicted"/>
<dbReference type="Proteomes" id="UP000679247">
    <property type="component" value="Chromosome"/>
</dbReference>
<dbReference type="InterPro" id="IPR035895">
    <property type="entry name" value="HPr-like_sf"/>
</dbReference>
<dbReference type="EMBL" id="CP071709">
    <property type="protein sequence ID" value="QVY62745.1"/>
    <property type="molecule type" value="Genomic_DNA"/>
</dbReference>
<name>A0ABX8FFD5_9BACI</name>
<organism evidence="1 2">
    <name type="scientific">Cytobacillus gottheilii</name>
    <dbReference type="NCBI Taxonomy" id="859144"/>
    <lineage>
        <taxon>Bacteria</taxon>
        <taxon>Bacillati</taxon>
        <taxon>Bacillota</taxon>
        <taxon>Bacilli</taxon>
        <taxon>Bacillales</taxon>
        <taxon>Bacillaceae</taxon>
        <taxon>Cytobacillus</taxon>
    </lineage>
</organism>
<keyword evidence="2" id="KW-1185">Reference proteome</keyword>
<evidence type="ECO:0000313" key="2">
    <source>
        <dbReference type="Proteomes" id="UP000679247"/>
    </source>
</evidence>
<dbReference type="SUPFAM" id="SSF55594">
    <property type="entry name" value="HPr-like"/>
    <property type="match status" value="1"/>
</dbReference>
<gene>
    <name evidence="1" type="ORF">J1899_06765</name>
</gene>
<accession>A0ABX8FFD5</accession>
<protein>
    <submittedName>
        <fullName evidence="1">HPr family phosphocarrier protein</fullName>
    </submittedName>
</protein>
<reference evidence="1 2" key="1">
    <citation type="submission" date="2021-03" db="EMBL/GenBank/DDBJ databases">
        <title>The first data on the complete genome of the tetrodotoxin-producing bacterium.</title>
        <authorList>
            <person name="Melnikova D.I."/>
            <person name="Nijland R."/>
            <person name="Magarlamov T.Y."/>
        </authorList>
    </citation>
    <scope>NUCLEOTIDE SEQUENCE [LARGE SCALE GENOMIC DNA]</scope>
    <source>
        <strain evidence="1 2">1839</strain>
    </source>
</reference>
<evidence type="ECO:0000313" key="1">
    <source>
        <dbReference type="EMBL" id="QVY62745.1"/>
    </source>
</evidence>
<dbReference type="RefSeq" id="WP_214478150.1">
    <property type="nucleotide sequence ID" value="NZ_CANKUS010000005.1"/>
</dbReference>
<sequence>MNKIESASVIIKNKLSMKTILDLYQKSKSFNGSAFLYSGNKLTQVKNLPKLVSFLLTVTPGSIVKIIVEGKSSEKHLQSIAEICQQSHSKHSLKSNTSFNSIQV</sequence>